<dbReference type="Gene3D" id="1.10.510.10">
    <property type="entry name" value="Transferase(Phosphotransferase) domain 1"/>
    <property type="match status" value="1"/>
</dbReference>
<dbReference type="FunFam" id="1.10.510.10:FF:000571">
    <property type="entry name" value="Maternal embryonic leucine zipper kinase"/>
    <property type="match status" value="1"/>
</dbReference>
<dbReference type="PANTHER" id="PTHR24342:SF20">
    <property type="entry name" value="MYOSIN LIGHT CHAIN KINASE, SMOOTH MUSCLE"/>
    <property type="match status" value="1"/>
</dbReference>
<keyword evidence="4 7" id="KW-0418">Kinase</keyword>
<feature type="domain" description="Protein kinase" evidence="6">
    <location>
        <begin position="31"/>
        <end position="288"/>
    </location>
</feature>
<proteinExistence type="predicted"/>
<evidence type="ECO:0000256" key="1">
    <source>
        <dbReference type="ARBA" id="ARBA00022527"/>
    </source>
</evidence>
<dbReference type="Gene3D" id="3.30.200.20">
    <property type="entry name" value="Phosphorylase Kinase, domain 1"/>
    <property type="match status" value="1"/>
</dbReference>
<keyword evidence="2" id="KW-0808">Transferase</keyword>
<accession>A0AAV7KHY1</accession>
<dbReference type="Proteomes" id="UP001165289">
    <property type="component" value="Unassembled WGS sequence"/>
</dbReference>
<dbReference type="InterPro" id="IPR000719">
    <property type="entry name" value="Prot_kinase_dom"/>
</dbReference>
<protein>
    <submittedName>
        <fullName evidence="7">Death-associated protein kinase 2 isoform X1</fullName>
    </submittedName>
</protein>
<reference evidence="7 8" key="1">
    <citation type="journal article" date="2023" name="BMC Biol.">
        <title>The compact genome of the sponge Oopsacas minuta (Hexactinellida) is lacking key metazoan core genes.</title>
        <authorList>
            <person name="Santini S."/>
            <person name="Schenkelaars Q."/>
            <person name="Jourda C."/>
            <person name="Duchesne M."/>
            <person name="Belahbib H."/>
            <person name="Rocher C."/>
            <person name="Selva M."/>
            <person name="Riesgo A."/>
            <person name="Vervoort M."/>
            <person name="Leys S.P."/>
            <person name="Kodjabachian L."/>
            <person name="Le Bivic A."/>
            <person name="Borchiellini C."/>
            <person name="Claverie J.M."/>
            <person name="Renard E."/>
        </authorList>
    </citation>
    <scope>NUCLEOTIDE SEQUENCE [LARGE SCALE GENOMIC DNA]</scope>
    <source>
        <strain evidence="7">SPO-2</strain>
    </source>
</reference>
<dbReference type="PROSITE" id="PS50011">
    <property type="entry name" value="PROTEIN_KINASE_DOM"/>
    <property type="match status" value="1"/>
</dbReference>
<dbReference type="SMART" id="SM00220">
    <property type="entry name" value="S_TKc"/>
    <property type="match status" value="1"/>
</dbReference>
<dbReference type="FunFam" id="3.30.200.20:FF:000042">
    <property type="entry name" value="Aurora kinase A"/>
    <property type="match status" value="1"/>
</dbReference>
<dbReference type="PANTHER" id="PTHR24342">
    <property type="entry name" value="SERINE/THREONINE-PROTEIN KINASE 17"/>
    <property type="match status" value="1"/>
</dbReference>
<keyword evidence="5" id="KW-0067">ATP-binding</keyword>
<evidence type="ECO:0000256" key="5">
    <source>
        <dbReference type="ARBA" id="ARBA00022840"/>
    </source>
</evidence>
<dbReference type="InterPro" id="IPR008271">
    <property type="entry name" value="Ser/Thr_kinase_AS"/>
</dbReference>
<dbReference type="EMBL" id="JAKMXF010000033">
    <property type="protein sequence ID" value="KAI6660310.1"/>
    <property type="molecule type" value="Genomic_DNA"/>
</dbReference>
<dbReference type="Pfam" id="PF00069">
    <property type="entry name" value="Pkinase"/>
    <property type="match status" value="1"/>
</dbReference>
<dbReference type="GO" id="GO:0004674">
    <property type="term" value="F:protein serine/threonine kinase activity"/>
    <property type="evidence" value="ECO:0007669"/>
    <property type="project" value="UniProtKB-KW"/>
</dbReference>
<dbReference type="GO" id="GO:0005634">
    <property type="term" value="C:nucleus"/>
    <property type="evidence" value="ECO:0007669"/>
    <property type="project" value="TreeGrafter"/>
</dbReference>
<dbReference type="GO" id="GO:0043065">
    <property type="term" value="P:positive regulation of apoptotic process"/>
    <property type="evidence" value="ECO:0007669"/>
    <property type="project" value="TreeGrafter"/>
</dbReference>
<dbReference type="InterPro" id="IPR011009">
    <property type="entry name" value="Kinase-like_dom_sf"/>
</dbReference>
<evidence type="ECO:0000313" key="8">
    <source>
        <dbReference type="Proteomes" id="UP001165289"/>
    </source>
</evidence>
<dbReference type="CDD" id="cd05117">
    <property type="entry name" value="STKc_CAMK"/>
    <property type="match status" value="1"/>
</dbReference>
<comment type="caution">
    <text evidence="7">The sequence shown here is derived from an EMBL/GenBank/DDBJ whole genome shotgun (WGS) entry which is preliminary data.</text>
</comment>
<evidence type="ECO:0000256" key="3">
    <source>
        <dbReference type="ARBA" id="ARBA00022741"/>
    </source>
</evidence>
<name>A0AAV7KHY1_9METZ</name>
<dbReference type="PROSITE" id="PS00108">
    <property type="entry name" value="PROTEIN_KINASE_ST"/>
    <property type="match status" value="1"/>
</dbReference>
<sequence>MLTDIYRKSNHEVNNPKMAAEFVKGNFSENYILGKSLGKGNCGFVYECTELETKRIFAVKFVAKGNGSTSKQLRELSMEIRILKLVQHPNIVQLYDVYESIKELHLITELLSGGSLVDYLTEKEYFTERESAVYIHQLVSTLSYLHSNQIVHQDIKLDNIVINNRNEQLSIKIIDFGIARLCNGSLEYLSVEGTTIYSPPEVLSYEVTDYSRDMWSVGVCTYTLLSGYFPFESETDSKLMQEIIKMNYEFTEEFEYLSKEVVDFIRNLLKRERKDRLSAKSALEHPWLRNIEYIPETKIDTNRIKKLRAKMRWKSSYTALSVAITLKRQREYSLQ</sequence>
<keyword evidence="3" id="KW-0547">Nucleotide-binding</keyword>
<evidence type="ECO:0000259" key="6">
    <source>
        <dbReference type="PROSITE" id="PS50011"/>
    </source>
</evidence>
<dbReference type="AlphaFoldDB" id="A0AAV7KHY1"/>
<keyword evidence="1" id="KW-0723">Serine/threonine-protein kinase</keyword>
<evidence type="ECO:0000256" key="4">
    <source>
        <dbReference type="ARBA" id="ARBA00022777"/>
    </source>
</evidence>
<keyword evidence="8" id="KW-1185">Reference proteome</keyword>
<organism evidence="7 8">
    <name type="scientific">Oopsacas minuta</name>
    <dbReference type="NCBI Taxonomy" id="111878"/>
    <lineage>
        <taxon>Eukaryota</taxon>
        <taxon>Metazoa</taxon>
        <taxon>Porifera</taxon>
        <taxon>Hexactinellida</taxon>
        <taxon>Hexasterophora</taxon>
        <taxon>Lyssacinosida</taxon>
        <taxon>Leucopsacidae</taxon>
        <taxon>Oopsacas</taxon>
    </lineage>
</organism>
<dbReference type="SUPFAM" id="SSF56112">
    <property type="entry name" value="Protein kinase-like (PK-like)"/>
    <property type="match status" value="1"/>
</dbReference>
<dbReference type="GO" id="GO:0005524">
    <property type="term" value="F:ATP binding"/>
    <property type="evidence" value="ECO:0007669"/>
    <property type="project" value="UniProtKB-KW"/>
</dbReference>
<gene>
    <name evidence="7" type="ORF">LOD99_13898</name>
</gene>
<evidence type="ECO:0000256" key="2">
    <source>
        <dbReference type="ARBA" id="ARBA00022679"/>
    </source>
</evidence>
<evidence type="ECO:0000313" key="7">
    <source>
        <dbReference type="EMBL" id="KAI6660310.1"/>
    </source>
</evidence>
<dbReference type="GO" id="GO:0035556">
    <property type="term" value="P:intracellular signal transduction"/>
    <property type="evidence" value="ECO:0007669"/>
    <property type="project" value="TreeGrafter"/>
</dbReference>